<organism evidence="2 3">
    <name type="scientific">Pseudorhodoferax aquiterrae</name>
    <dbReference type="NCBI Taxonomy" id="747304"/>
    <lineage>
        <taxon>Bacteria</taxon>
        <taxon>Pseudomonadati</taxon>
        <taxon>Pseudomonadota</taxon>
        <taxon>Betaproteobacteria</taxon>
        <taxon>Burkholderiales</taxon>
        <taxon>Comamonadaceae</taxon>
    </lineage>
</organism>
<comment type="caution">
    <text evidence="2">The sequence shown here is derived from an EMBL/GenBank/DDBJ whole genome shotgun (WGS) entry which is preliminary data.</text>
</comment>
<sequence>MPAAQRTVRHLRLKAPHAEQARRLLPVLEDALRCASLGDGEGTRLLVLRRLALGPIAAGISAQALSRLIEQRSAEAARHWVAAEHADADTADCVAFGGRLDARVRLALRLLRGQPCGAWYWPLAVPEYSAQADAAATLRAIAWTIARWPEAPSALPAWLAAAVQAGQASALARAIGPALGPALLLQAGLGPVSVPPPAAAPADTARSLSVPEPATGAQAAHASGAHLPLPPWLQHALRLAPPPWLPPAPGLPPTAALRSRVHAPAPHAAAARPAAAETPAQPRRQRPAPPRLRRQPSHPAQQAPAPPADTAPAHRAPLPLAQPVWLEPTACGGLLFLLPVLQHLQWPQWLDGQPAGAGPRCTAMLLYLALHRLAAPPDDPLWQLALPPDQDLHAALAGWLADARRWLQRAGRLGLVTLARRPARVALTPTHVDLFFRLDQGDLRLRRLGLDLDPGWLPWLGRVVGFHYGDTP</sequence>
<dbReference type="RefSeq" id="WP_189691087.1">
    <property type="nucleotide sequence ID" value="NZ_BMYK01000053.1"/>
</dbReference>
<keyword evidence="3" id="KW-1185">Reference proteome</keyword>
<feature type="region of interest" description="Disordered" evidence="1">
    <location>
        <begin position="197"/>
        <end position="223"/>
    </location>
</feature>
<feature type="compositionally biased region" description="Low complexity" evidence="1">
    <location>
        <begin position="214"/>
        <end position="223"/>
    </location>
</feature>
<proteinExistence type="predicted"/>
<evidence type="ECO:0000313" key="2">
    <source>
        <dbReference type="EMBL" id="GHD04711.1"/>
    </source>
</evidence>
<dbReference type="Proteomes" id="UP000626210">
    <property type="component" value="Unassembled WGS sequence"/>
</dbReference>
<gene>
    <name evidence="2" type="ORF">GCM10007320_65860</name>
</gene>
<feature type="region of interest" description="Disordered" evidence="1">
    <location>
        <begin position="262"/>
        <end position="315"/>
    </location>
</feature>
<feature type="compositionally biased region" description="Low complexity" evidence="1">
    <location>
        <begin position="262"/>
        <end position="282"/>
    </location>
</feature>
<feature type="compositionally biased region" description="Basic residues" evidence="1">
    <location>
        <begin position="283"/>
        <end position="296"/>
    </location>
</feature>
<evidence type="ECO:0000256" key="1">
    <source>
        <dbReference type="SAM" id="MobiDB-lite"/>
    </source>
</evidence>
<reference evidence="3" key="1">
    <citation type="journal article" date="2019" name="Int. J. Syst. Evol. Microbiol.">
        <title>The Global Catalogue of Microorganisms (GCM) 10K type strain sequencing project: providing services to taxonomists for standard genome sequencing and annotation.</title>
        <authorList>
            <consortium name="The Broad Institute Genomics Platform"/>
            <consortium name="The Broad Institute Genome Sequencing Center for Infectious Disease"/>
            <person name="Wu L."/>
            <person name="Ma J."/>
        </authorList>
    </citation>
    <scope>NUCLEOTIDE SEQUENCE [LARGE SCALE GENOMIC DNA]</scope>
    <source>
        <strain evidence="3">KCTC 23314</strain>
    </source>
</reference>
<dbReference type="EMBL" id="BMYK01000053">
    <property type="protein sequence ID" value="GHD04711.1"/>
    <property type="molecule type" value="Genomic_DNA"/>
</dbReference>
<name>A0ABQ3GFU6_9BURK</name>
<evidence type="ECO:0000313" key="3">
    <source>
        <dbReference type="Proteomes" id="UP000626210"/>
    </source>
</evidence>
<protein>
    <submittedName>
        <fullName evidence="2">Uncharacterized protein</fullName>
    </submittedName>
</protein>
<accession>A0ABQ3GFU6</accession>